<dbReference type="InterPro" id="IPR043128">
    <property type="entry name" value="Rev_trsase/Diguanyl_cyclase"/>
</dbReference>
<dbReference type="GO" id="GO:0003964">
    <property type="term" value="F:RNA-directed DNA polymerase activity"/>
    <property type="evidence" value="ECO:0007669"/>
    <property type="project" value="UniProtKB-KW"/>
</dbReference>
<keyword evidence="2" id="KW-0548">Nucleotidyltransferase</keyword>
<reference evidence="10" key="2">
    <citation type="submission" date="2023-03" db="EMBL/GenBank/DDBJ databases">
        <authorList>
            <person name="Thuy-Boun P."/>
        </authorList>
    </citation>
    <scope>NUCLEOTIDE SEQUENCE</scope>
    <source>
        <strain evidence="10">F_SG_1</strain>
        <tissue evidence="10">Salivary glands</tissue>
    </source>
</reference>
<keyword evidence="4" id="KW-0378">Hydrolase</keyword>
<dbReference type="PROSITE" id="PS50994">
    <property type="entry name" value="INTEGRASE"/>
    <property type="match status" value="1"/>
</dbReference>
<dbReference type="SUPFAM" id="SSF56672">
    <property type="entry name" value="DNA/RNA polymerases"/>
    <property type="match status" value="1"/>
</dbReference>
<dbReference type="InterPro" id="IPR001584">
    <property type="entry name" value="Integrase_cat-core"/>
</dbReference>
<evidence type="ECO:0000313" key="9">
    <source>
        <dbReference type="EMBL" id="KAK8758702.1"/>
    </source>
</evidence>
<dbReference type="Proteomes" id="UP001321473">
    <property type="component" value="Unassembled WGS sequence"/>
</dbReference>
<dbReference type="CDD" id="cd09274">
    <property type="entry name" value="RNase_HI_RT_Ty3"/>
    <property type="match status" value="1"/>
</dbReference>
<reference evidence="10 12" key="1">
    <citation type="journal article" date="2023" name="Arcadia Sci">
        <title>De novo assembly of a long-read Amblyomma americanum tick genome.</title>
        <authorList>
            <person name="Chou S."/>
            <person name="Poskanzer K.E."/>
            <person name="Rollins M."/>
            <person name="Thuy-Boun P.S."/>
        </authorList>
    </citation>
    <scope>NUCLEOTIDE SEQUENCE [LARGE SCALE GENOMIC DNA]</scope>
    <source>
        <strain evidence="10">F_SG_1</strain>
        <tissue evidence="10">Salivary glands</tissue>
    </source>
</reference>
<evidence type="ECO:0000313" key="12">
    <source>
        <dbReference type="Proteomes" id="UP001321473"/>
    </source>
</evidence>
<feature type="domain" description="Integrase catalytic" evidence="8">
    <location>
        <begin position="435"/>
        <end position="585"/>
    </location>
</feature>
<evidence type="ECO:0000256" key="5">
    <source>
        <dbReference type="ARBA" id="ARBA00022918"/>
    </source>
</evidence>
<dbReference type="Pfam" id="PF17921">
    <property type="entry name" value="Integrase_H2C2"/>
    <property type="match status" value="1"/>
</dbReference>
<evidence type="ECO:0000313" key="10">
    <source>
        <dbReference type="EMBL" id="KAK8765445.1"/>
    </source>
</evidence>
<evidence type="ECO:0000259" key="8">
    <source>
        <dbReference type="PROSITE" id="PS50994"/>
    </source>
</evidence>
<evidence type="ECO:0000259" key="7">
    <source>
        <dbReference type="PROSITE" id="PS50878"/>
    </source>
</evidence>
<dbReference type="GO" id="GO:0015074">
    <property type="term" value="P:DNA integration"/>
    <property type="evidence" value="ECO:0007669"/>
    <property type="project" value="InterPro"/>
</dbReference>
<evidence type="ECO:0000256" key="3">
    <source>
        <dbReference type="ARBA" id="ARBA00022722"/>
    </source>
</evidence>
<dbReference type="Pfam" id="PF17919">
    <property type="entry name" value="RT_RNaseH_2"/>
    <property type="match status" value="1"/>
</dbReference>
<dbReference type="InterPro" id="IPR012337">
    <property type="entry name" value="RNaseH-like_sf"/>
</dbReference>
<keyword evidence="2" id="KW-0808">Transferase</keyword>
<dbReference type="InterPro" id="IPR050951">
    <property type="entry name" value="Retrovirus_Pol_polyprotein"/>
</dbReference>
<organism evidence="10 12">
    <name type="scientific">Amblyomma americanum</name>
    <name type="common">Lone star tick</name>
    <dbReference type="NCBI Taxonomy" id="6943"/>
    <lineage>
        <taxon>Eukaryota</taxon>
        <taxon>Metazoa</taxon>
        <taxon>Ecdysozoa</taxon>
        <taxon>Arthropoda</taxon>
        <taxon>Chelicerata</taxon>
        <taxon>Arachnida</taxon>
        <taxon>Acari</taxon>
        <taxon>Parasitiformes</taxon>
        <taxon>Ixodida</taxon>
        <taxon>Ixodoidea</taxon>
        <taxon>Ixodidae</taxon>
        <taxon>Amblyomminae</taxon>
        <taxon>Amblyomma</taxon>
    </lineage>
</organism>
<feature type="domain" description="Reverse transcriptase" evidence="7">
    <location>
        <begin position="1"/>
        <end position="65"/>
    </location>
</feature>
<dbReference type="PROSITE" id="PS50878">
    <property type="entry name" value="RT_POL"/>
    <property type="match status" value="1"/>
</dbReference>
<evidence type="ECO:0000256" key="6">
    <source>
        <dbReference type="SAM" id="MobiDB-lite"/>
    </source>
</evidence>
<reference evidence="10" key="3">
    <citation type="submission" date="2024-02" db="EMBL/GenBank/DDBJ databases">
        <authorList>
            <person name="Mcdaniel E.A."/>
            <person name="Celebi F.M."/>
            <person name="Reiter T."/>
            <person name="Weiss E.C."/>
            <person name="Chou S."/>
        </authorList>
    </citation>
    <scope>NUCLEOTIDE SEQUENCE</scope>
    <source>
        <strain evidence="10">F_SG_1</strain>
        <tissue evidence="10">Salivary glands</tissue>
    </source>
</reference>
<evidence type="ECO:0000256" key="4">
    <source>
        <dbReference type="ARBA" id="ARBA00022759"/>
    </source>
</evidence>
<dbReference type="Gene3D" id="3.30.420.10">
    <property type="entry name" value="Ribonuclease H-like superfamily/Ribonuclease H"/>
    <property type="match status" value="1"/>
</dbReference>
<dbReference type="EC" id="2.7.7.49" evidence="1"/>
<dbReference type="Gene3D" id="1.10.340.70">
    <property type="match status" value="1"/>
</dbReference>
<dbReference type="Pfam" id="PF00078">
    <property type="entry name" value="RVT_1"/>
    <property type="match status" value="1"/>
</dbReference>
<dbReference type="EMBL" id="JARKHS020027348">
    <property type="protein sequence ID" value="KAK8765445.1"/>
    <property type="molecule type" value="Genomic_DNA"/>
</dbReference>
<comment type="caution">
    <text evidence="10">The sequence shown here is derived from an EMBL/GenBank/DDBJ whole genome shotgun (WGS) entry which is preliminary data.</text>
</comment>
<dbReference type="GO" id="GO:0042575">
    <property type="term" value="C:DNA polymerase complex"/>
    <property type="evidence" value="ECO:0007669"/>
    <property type="project" value="UniProtKB-ARBA"/>
</dbReference>
<dbReference type="Gene3D" id="3.10.20.370">
    <property type="match status" value="1"/>
</dbReference>
<dbReference type="AlphaFoldDB" id="A0AAQ4DSK5"/>
<dbReference type="Pfam" id="PF00665">
    <property type="entry name" value="rve"/>
    <property type="match status" value="1"/>
</dbReference>
<protein>
    <recommendedName>
        <fullName evidence="1">RNA-directed DNA polymerase</fullName>
        <ecNumber evidence="1">2.7.7.49</ecNumber>
    </recommendedName>
</protein>
<evidence type="ECO:0000256" key="1">
    <source>
        <dbReference type="ARBA" id="ARBA00012493"/>
    </source>
</evidence>
<dbReference type="FunFam" id="3.30.420.10:FF:000063">
    <property type="entry name" value="Retrovirus-related Pol polyprotein from transposon 297-like Protein"/>
    <property type="match status" value="1"/>
</dbReference>
<dbReference type="EMBL" id="JARKHS020004326">
    <property type="protein sequence ID" value="KAK8784717.1"/>
    <property type="molecule type" value="Genomic_DNA"/>
</dbReference>
<dbReference type="FunFam" id="3.30.70.270:FF:000026">
    <property type="entry name" value="Transposon Ty3-G Gag-Pol polyprotein"/>
    <property type="match status" value="1"/>
</dbReference>
<dbReference type="GO" id="GO:0003676">
    <property type="term" value="F:nucleic acid binding"/>
    <property type="evidence" value="ECO:0007669"/>
    <property type="project" value="InterPro"/>
</dbReference>
<dbReference type="InterPro" id="IPR041577">
    <property type="entry name" value="RT_RNaseH_2"/>
</dbReference>
<keyword evidence="4" id="KW-0255">Endonuclease</keyword>
<dbReference type="FunFam" id="3.30.70.270:FF:000003">
    <property type="entry name" value="Transposon Ty3-G Gag-Pol polyprotein"/>
    <property type="match status" value="1"/>
</dbReference>
<dbReference type="PANTHER" id="PTHR37984:SF12">
    <property type="entry name" value="RIBONUCLEASE H"/>
    <property type="match status" value="1"/>
</dbReference>
<dbReference type="FunFam" id="1.10.340.70:FF:000003">
    <property type="entry name" value="Protein CBG25708"/>
    <property type="match status" value="1"/>
</dbReference>
<dbReference type="InterPro" id="IPR036397">
    <property type="entry name" value="RNaseH_sf"/>
</dbReference>
<evidence type="ECO:0000256" key="2">
    <source>
        <dbReference type="ARBA" id="ARBA00022695"/>
    </source>
</evidence>
<keyword evidence="5" id="KW-0695">RNA-directed DNA polymerase</keyword>
<keyword evidence="3" id="KW-0540">Nuclease</keyword>
<dbReference type="PANTHER" id="PTHR37984">
    <property type="entry name" value="PROTEIN CBG26694"/>
    <property type="match status" value="1"/>
</dbReference>
<accession>A0AAQ4DSK5</accession>
<dbReference type="SUPFAM" id="SSF53098">
    <property type="entry name" value="Ribonuclease H-like"/>
    <property type="match status" value="1"/>
</dbReference>
<gene>
    <name evidence="9" type="ORF">V5799_003667</name>
    <name evidence="11" type="ORF">V5799_008918</name>
    <name evidence="10" type="ORF">V5799_031946</name>
</gene>
<proteinExistence type="predicted"/>
<dbReference type="EMBL" id="JARKHS020033790">
    <property type="protein sequence ID" value="KAK8758702.1"/>
    <property type="molecule type" value="Genomic_DNA"/>
</dbReference>
<evidence type="ECO:0000313" key="11">
    <source>
        <dbReference type="EMBL" id="KAK8784717.1"/>
    </source>
</evidence>
<dbReference type="InterPro" id="IPR000477">
    <property type="entry name" value="RT_dom"/>
</dbReference>
<dbReference type="Gene3D" id="3.30.70.270">
    <property type="match status" value="2"/>
</dbReference>
<feature type="region of interest" description="Disordered" evidence="6">
    <location>
        <begin position="666"/>
        <end position="716"/>
    </location>
</feature>
<dbReference type="InterPro" id="IPR043502">
    <property type="entry name" value="DNA/RNA_pol_sf"/>
</dbReference>
<name>A0AAQ4DSK5_AMBAM</name>
<dbReference type="InterPro" id="IPR041588">
    <property type="entry name" value="Integrase_H2C2"/>
</dbReference>
<dbReference type="FunFam" id="3.10.20.370:FF:000001">
    <property type="entry name" value="Retrovirus-related Pol polyprotein from transposon 17.6-like protein"/>
    <property type="match status" value="1"/>
</dbReference>
<keyword evidence="12" id="KW-1185">Reference proteome</keyword>
<dbReference type="GO" id="GO:0004519">
    <property type="term" value="F:endonuclease activity"/>
    <property type="evidence" value="ECO:0007669"/>
    <property type="project" value="UniProtKB-KW"/>
</dbReference>
<sequence length="716" mass="81519">MDTVLAGMPHVATYLDDILIASESIEEHERMLAEVLSRLAKSGLRVQAEKCEFFKESLEFLGHRIDAKGIYPSKVKVEAIHQAPAPKNKKELQAFLGMINFYNRFLKGRTEVAEKLYRLLDSHVAWNWGAEHMEAFENLKKLLTSNSLLVHFKTDVPLVLSCDASSVGVGAVLAHRDSKGNEQPVAYASRTLSRAERNYAQIDREALAVVFGVRHFHQYLCGRDFLIITDHKPLLGIFQRQKQIPAVISPRMLRWTLMLSAYDYVIEYRKTKDHGNADCLSRLPGPLTRQETEAPGDILLLEAVEYPPVSAMEVAAFTRGDPLLYQVKQWILEGWPRERVALKYSAYWVRQNELSVHRDCVLWGSRVVIPEALQKQVLSLMHANHPGVTAMKAIARSYVWWPKMDEKIVEFVRHCTPCQENRQSEPRTPTHFWTKPERPWSRIHVDFAGPVQGVFFLVVVDALSNWAEIEVMPSLQSSAVIEKFRKMFATHGLPDLVVSDNGTAFASRETQAFLKLNGIRYMYAAPYHPASNGRAERMVRELKCALRKQRQGTVLCKVARFLFKQHSTPHAETGKSPAEVMLGRKFRTALSSLRPDESDASCLRQPPPRGFQSGDAVYARNFRPGPKWLFARVSRPIGHVMYELSTADGAVHRRHRNHVRRAWCSDPRTTDQQTCPSFALPSMSSRALGPPEPETSQPLRRSTRQRNPVRRYGIDD</sequence>